<dbReference type="EMBL" id="JARQZJ010000032">
    <property type="protein sequence ID" value="KAK9875218.1"/>
    <property type="molecule type" value="Genomic_DNA"/>
</dbReference>
<evidence type="ECO:0000313" key="2">
    <source>
        <dbReference type="EMBL" id="KAK9875218.1"/>
    </source>
</evidence>
<dbReference type="InterPro" id="IPR013083">
    <property type="entry name" value="Znf_RING/FYVE/PHD"/>
</dbReference>
<keyword evidence="1" id="KW-0175">Coiled coil</keyword>
<comment type="caution">
    <text evidence="2">The sequence shown here is derived from an EMBL/GenBank/DDBJ whole genome shotgun (WGS) entry which is preliminary data.</text>
</comment>
<dbReference type="AlphaFoldDB" id="A0AAW1U2N2"/>
<protein>
    <submittedName>
        <fullName evidence="2">Uncharacterized protein</fullName>
    </submittedName>
</protein>
<sequence>MVKKRNPNKSLSNEAKYCGICNKDFSKSEYKLLCRRKCTRWICHQCSGLTLSKIKALAEKMENGHCKVEKLEVRIEVLEQEKRDKNIIMTNLPLQKNEDTRKPVENFIDYFGLKSKIREFSAKRLSKKENAPILIELTSMNSRNLVIQRKKEKGVIRSIDLNCSGYNVIYLHEDLSKWRQELFAPL</sequence>
<reference evidence="2 3" key="1">
    <citation type="submission" date="2023-03" db="EMBL/GenBank/DDBJ databases">
        <title>Genome insight into feeding habits of ladybird beetles.</title>
        <authorList>
            <person name="Li H.-S."/>
            <person name="Huang Y.-H."/>
            <person name="Pang H."/>
        </authorList>
    </citation>
    <scope>NUCLEOTIDE SEQUENCE [LARGE SCALE GENOMIC DNA]</scope>
    <source>
        <strain evidence="2">SYSU_2023b</strain>
        <tissue evidence="2">Whole body</tissue>
    </source>
</reference>
<evidence type="ECO:0000256" key="1">
    <source>
        <dbReference type="SAM" id="Coils"/>
    </source>
</evidence>
<gene>
    <name evidence="2" type="ORF">WA026_006006</name>
</gene>
<accession>A0AAW1U2N2</accession>
<dbReference type="InterPro" id="IPR011011">
    <property type="entry name" value="Znf_FYVE_PHD"/>
</dbReference>
<dbReference type="SUPFAM" id="SSF57903">
    <property type="entry name" value="FYVE/PHD zinc finger"/>
    <property type="match status" value="1"/>
</dbReference>
<organism evidence="2 3">
    <name type="scientific">Henosepilachna vigintioctopunctata</name>
    <dbReference type="NCBI Taxonomy" id="420089"/>
    <lineage>
        <taxon>Eukaryota</taxon>
        <taxon>Metazoa</taxon>
        <taxon>Ecdysozoa</taxon>
        <taxon>Arthropoda</taxon>
        <taxon>Hexapoda</taxon>
        <taxon>Insecta</taxon>
        <taxon>Pterygota</taxon>
        <taxon>Neoptera</taxon>
        <taxon>Endopterygota</taxon>
        <taxon>Coleoptera</taxon>
        <taxon>Polyphaga</taxon>
        <taxon>Cucujiformia</taxon>
        <taxon>Coccinelloidea</taxon>
        <taxon>Coccinellidae</taxon>
        <taxon>Epilachninae</taxon>
        <taxon>Epilachnini</taxon>
        <taxon>Henosepilachna</taxon>
    </lineage>
</organism>
<proteinExistence type="predicted"/>
<dbReference type="Proteomes" id="UP001431783">
    <property type="component" value="Unassembled WGS sequence"/>
</dbReference>
<evidence type="ECO:0000313" key="3">
    <source>
        <dbReference type="Proteomes" id="UP001431783"/>
    </source>
</evidence>
<feature type="coiled-coil region" evidence="1">
    <location>
        <begin position="54"/>
        <end position="88"/>
    </location>
</feature>
<dbReference type="Gene3D" id="3.30.40.10">
    <property type="entry name" value="Zinc/RING finger domain, C3HC4 (zinc finger)"/>
    <property type="match status" value="1"/>
</dbReference>
<keyword evidence="3" id="KW-1185">Reference proteome</keyword>
<name>A0AAW1U2N2_9CUCU</name>